<gene>
    <name evidence="2" type="ORF">OEZ85_012906</name>
</gene>
<organism evidence="2 3">
    <name type="scientific">Tetradesmus obliquus</name>
    <name type="common">Green alga</name>
    <name type="synonym">Acutodesmus obliquus</name>
    <dbReference type="NCBI Taxonomy" id="3088"/>
    <lineage>
        <taxon>Eukaryota</taxon>
        <taxon>Viridiplantae</taxon>
        <taxon>Chlorophyta</taxon>
        <taxon>core chlorophytes</taxon>
        <taxon>Chlorophyceae</taxon>
        <taxon>CS clade</taxon>
        <taxon>Sphaeropleales</taxon>
        <taxon>Scenedesmaceae</taxon>
        <taxon>Tetradesmus</taxon>
    </lineage>
</organism>
<evidence type="ECO:0000313" key="3">
    <source>
        <dbReference type="Proteomes" id="UP001244341"/>
    </source>
</evidence>
<keyword evidence="3" id="KW-1185">Reference proteome</keyword>
<feature type="region of interest" description="Disordered" evidence="1">
    <location>
        <begin position="243"/>
        <end position="296"/>
    </location>
</feature>
<accession>A0ABY8U6C2</accession>
<dbReference type="PANTHER" id="PTHR36847">
    <property type="entry name" value="AMIDOLIGASE ENZYME"/>
    <property type="match status" value="1"/>
</dbReference>
<dbReference type="PANTHER" id="PTHR36847:SF1">
    <property type="entry name" value="AMIDOLIGASE ENZYME"/>
    <property type="match status" value="1"/>
</dbReference>
<evidence type="ECO:0000313" key="2">
    <source>
        <dbReference type="EMBL" id="WIA16193.1"/>
    </source>
</evidence>
<sequence length="296" mass="32039">MAGAGLSSWRIKSNNSIVCNPNLPSCYRVELVSPPLSGTAGLQQIYKIAKAVKPLNPSVNKSCGLHVHVKPAQGSWALQQLKTLSYNWCQLESAMDLLLPNSRRYSNNNYCKSNIAVLRQNGAAAGQHRKKFEALKDITRAVSIAGLTDLVCPTDRYYKLNLRALERHGTVEFRAAGGTSNAAKVVGYVLLFLNLADASCRGSTAPPSKHKEYVFENIVKFLAKHTGCMVLLHWLPRRKLELNNRRRSSSSRAGGGSSSAGAGPVNVTGGGRNMRAHATSGSCGCAECRQRTGSQR</sequence>
<proteinExistence type="predicted"/>
<dbReference type="InterPro" id="IPR022025">
    <property type="entry name" value="Amidoligase_2"/>
</dbReference>
<dbReference type="Proteomes" id="UP001244341">
    <property type="component" value="Chromosome 7b"/>
</dbReference>
<dbReference type="EMBL" id="CP126214">
    <property type="protein sequence ID" value="WIA16193.1"/>
    <property type="molecule type" value="Genomic_DNA"/>
</dbReference>
<name>A0ABY8U6C2_TETOB</name>
<evidence type="ECO:0000256" key="1">
    <source>
        <dbReference type="SAM" id="MobiDB-lite"/>
    </source>
</evidence>
<dbReference type="Pfam" id="PF12224">
    <property type="entry name" value="Amidoligase_2"/>
    <property type="match status" value="1"/>
</dbReference>
<reference evidence="2 3" key="1">
    <citation type="submission" date="2023-05" db="EMBL/GenBank/DDBJ databases">
        <title>A 100% complete, gapless, phased diploid assembly of the Scenedesmus obliquus UTEX 3031 genome.</title>
        <authorList>
            <person name="Biondi T.C."/>
            <person name="Hanschen E.R."/>
            <person name="Kwon T."/>
            <person name="Eng W."/>
            <person name="Kruse C.P.S."/>
            <person name="Koehler S.I."/>
            <person name="Kunde Y."/>
            <person name="Gleasner C.D."/>
            <person name="You Mak K.T."/>
            <person name="Polle J."/>
            <person name="Hovde B.T."/>
            <person name="Starkenburg S.R."/>
        </authorList>
    </citation>
    <scope>NUCLEOTIDE SEQUENCE [LARGE SCALE GENOMIC DNA]</scope>
    <source>
        <strain evidence="2 3">DOE0152z</strain>
    </source>
</reference>
<protein>
    <recommendedName>
        <fullName evidence="4">Amidoligase enzyme</fullName>
    </recommendedName>
</protein>
<evidence type="ECO:0008006" key="4">
    <source>
        <dbReference type="Google" id="ProtNLM"/>
    </source>
</evidence>